<proteinExistence type="predicted"/>
<dbReference type="PANTHER" id="PTHR43679">
    <property type="entry name" value="OCTANOYLTRANSFERASE LIPM-RELATED"/>
    <property type="match status" value="1"/>
</dbReference>
<keyword evidence="3" id="KW-1185">Reference proteome</keyword>
<dbReference type="GO" id="GO:0016874">
    <property type="term" value="F:ligase activity"/>
    <property type="evidence" value="ECO:0007669"/>
    <property type="project" value="UniProtKB-KW"/>
</dbReference>
<dbReference type="EMBL" id="FOFO01000010">
    <property type="protein sequence ID" value="SEP91448.1"/>
    <property type="molecule type" value="Genomic_DNA"/>
</dbReference>
<reference evidence="2 3" key="1">
    <citation type="submission" date="2016-10" db="EMBL/GenBank/DDBJ databases">
        <authorList>
            <person name="de Groot N.N."/>
        </authorList>
    </citation>
    <scope>NUCLEOTIDE SEQUENCE [LARGE SCALE GENOMIC DNA]</scope>
    <source>
        <strain evidence="2 3">B7-7</strain>
    </source>
</reference>
<dbReference type="InterPro" id="IPR004143">
    <property type="entry name" value="BPL_LPL_catalytic"/>
</dbReference>
<dbReference type="Gene3D" id="3.30.930.10">
    <property type="entry name" value="Bira Bifunctional Protein, Domain 2"/>
    <property type="match status" value="1"/>
</dbReference>
<evidence type="ECO:0000313" key="3">
    <source>
        <dbReference type="Proteomes" id="UP000199496"/>
    </source>
</evidence>
<sequence>MTVRPCRVWTDGIAPGAEQMARDLRHLAGSVAADEARLRFHRYAPTASLGRHEAVCHGVRGTYCDEAGIPVVRRLTGGGALYLAPGQCCLSLTLPRHWLGEGDTLTALMARLNRALVRALVGLGIPAHTAFPNDLEVSGRKLGAGFLAIEAGAVLYQAVILETLDTEVLLKVLRAPREKLSAQGILSARHRFITLEDLSFTDLDRATLTAAITDALLGELALEGIMAAPDPRQGASWPDMPMNPALDEDWQVSADHSWQAFLPTPGGILQLRLWPDDSGRAIRAAHFSGAVHVAPPDLFLSLAEILTGAPMEAAEVRMMRRLRAEDVQLPGFGPDELCRLLRLTLGRRAEQGLGLDVRQANRLMVHRPEGVEGVKDILGRASVMLVPYCAKPAWCDWRHEDACPECGGCDVGDAYRLARERGMKVVTITRYEHLCRVLKQMQADGEPAYVGMCCRDFYQKRIHAFRAAGIPAVLMDISGANCYDLNQEEAAYAGEFTAEAELDMGLVEKVMVWVPKKPAD</sequence>
<dbReference type="InterPro" id="IPR002829">
    <property type="entry name" value="DUF116"/>
</dbReference>
<name>A0A1H9BSV8_9GAMM</name>
<protein>
    <submittedName>
        <fullName evidence="2">Lipoate-protein ligase A</fullName>
    </submittedName>
</protein>
<evidence type="ECO:0000313" key="2">
    <source>
        <dbReference type="EMBL" id="SEP91448.1"/>
    </source>
</evidence>
<dbReference type="Gene3D" id="3.30.390.50">
    <property type="entry name" value="CO dehydrogenase flavoprotein, C-terminal domain"/>
    <property type="match status" value="1"/>
</dbReference>
<dbReference type="SUPFAM" id="SSF55681">
    <property type="entry name" value="Class II aaRS and biotin synthetases"/>
    <property type="match status" value="1"/>
</dbReference>
<keyword evidence="2" id="KW-0436">Ligase</keyword>
<dbReference type="RefSeq" id="WP_090205610.1">
    <property type="nucleotide sequence ID" value="NZ_FOFO01000010.1"/>
</dbReference>
<dbReference type="Proteomes" id="UP000199496">
    <property type="component" value="Unassembled WGS sequence"/>
</dbReference>
<dbReference type="PANTHER" id="PTHR43679:SF2">
    <property type="entry name" value="OCTANOYL-[GCVH]:PROTEIN N-OCTANOYLTRANSFERASE"/>
    <property type="match status" value="1"/>
</dbReference>
<dbReference type="STRING" id="867345.SAMN05421693_11055"/>
<organism evidence="2 3">
    <name type="scientific">Ectothiorhodospira magna</name>
    <dbReference type="NCBI Taxonomy" id="867345"/>
    <lineage>
        <taxon>Bacteria</taxon>
        <taxon>Pseudomonadati</taxon>
        <taxon>Pseudomonadota</taxon>
        <taxon>Gammaproteobacteria</taxon>
        <taxon>Chromatiales</taxon>
        <taxon>Ectothiorhodospiraceae</taxon>
        <taxon>Ectothiorhodospira</taxon>
    </lineage>
</organism>
<dbReference type="InterPro" id="IPR050664">
    <property type="entry name" value="Octanoyltrans_LipM/LipL"/>
</dbReference>
<dbReference type="InterPro" id="IPR045864">
    <property type="entry name" value="aa-tRNA-synth_II/BPL/LPL"/>
</dbReference>
<dbReference type="Pfam" id="PF21948">
    <property type="entry name" value="LplA-B_cat"/>
    <property type="match status" value="1"/>
</dbReference>
<evidence type="ECO:0000259" key="1">
    <source>
        <dbReference type="PROSITE" id="PS51733"/>
    </source>
</evidence>
<gene>
    <name evidence="2" type="ORF">SAMN05421693_11055</name>
</gene>
<accession>A0A1H9BSV8</accession>
<dbReference type="PROSITE" id="PS51733">
    <property type="entry name" value="BPL_LPL_CATALYTIC"/>
    <property type="match status" value="1"/>
</dbReference>
<feature type="domain" description="BPL/LPL catalytic" evidence="1">
    <location>
        <begin position="32"/>
        <end position="224"/>
    </location>
</feature>
<dbReference type="Pfam" id="PF01976">
    <property type="entry name" value="DUF116"/>
    <property type="match status" value="1"/>
</dbReference>
<dbReference type="OrthoDB" id="9787898at2"/>
<dbReference type="AlphaFoldDB" id="A0A1H9BSV8"/>